<feature type="region of interest" description="Disordered" evidence="1">
    <location>
        <begin position="123"/>
        <end position="186"/>
    </location>
</feature>
<dbReference type="Proteomes" id="UP000077202">
    <property type="component" value="Unassembled WGS sequence"/>
</dbReference>
<gene>
    <name evidence="2" type="ORF">AXG93_4295s1730</name>
</gene>
<evidence type="ECO:0000313" key="2">
    <source>
        <dbReference type="EMBL" id="OAE30217.1"/>
    </source>
</evidence>
<feature type="compositionally biased region" description="Polar residues" evidence="1">
    <location>
        <begin position="145"/>
        <end position="158"/>
    </location>
</feature>
<comment type="caution">
    <text evidence="2">The sequence shown here is derived from an EMBL/GenBank/DDBJ whole genome shotgun (WGS) entry which is preliminary data.</text>
</comment>
<evidence type="ECO:0000256" key="1">
    <source>
        <dbReference type="SAM" id="MobiDB-lite"/>
    </source>
</evidence>
<name>A0A176WAR9_MARPO</name>
<protein>
    <submittedName>
        <fullName evidence="2">Uncharacterized protein</fullName>
    </submittedName>
</protein>
<organism evidence="2 3">
    <name type="scientific">Marchantia polymorpha subsp. ruderalis</name>
    <dbReference type="NCBI Taxonomy" id="1480154"/>
    <lineage>
        <taxon>Eukaryota</taxon>
        <taxon>Viridiplantae</taxon>
        <taxon>Streptophyta</taxon>
        <taxon>Embryophyta</taxon>
        <taxon>Marchantiophyta</taxon>
        <taxon>Marchantiopsida</taxon>
        <taxon>Marchantiidae</taxon>
        <taxon>Marchantiales</taxon>
        <taxon>Marchantiaceae</taxon>
        <taxon>Marchantia</taxon>
    </lineage>
</organism>
<dbReference type="AlphaFoldDB" id="A0A176WAR9"/>
<reference evidence="2" key="1">
    <citation type="submission" date="2016-03" db="EMBL/GenBank/DDBJ databases">
        <title>Mechanisms controlling the formation of the plant cell surface in tip-growing cells are functionally conserved among land plants.</title>
        <authorList>
            <person name="Honkanen S."/>
            <person name="Jones V.A."/>
            <person name="Morieri G."/>
            <person name="Champion C."/>
            <person name="Hetherington A.J."/>
            <person name="Kelly S."/>
            <person name="Saint-Marcoux D."/>
            <person name="Proust H."/>
            <person name="Prescott H."/>
            <person name="Dolan L."/>
        </authorList>
    </citation>
    <scope>NUCLEOTIDE SEQUENCE [LARGE SCALE GENOMIC DNA]</scope>
    <source>
        <tissue evidence="2">Whole gametophyte</tissue>
    </source>
</reference>
<evidence type="ECO:0000313" key="3">
    <source>
        <dbReference type="Proteomes" id="UP000077202"/>
    </source>
</evidence>
<dbReference type="EMBL" id="LVLJ01001351">
    <property type="protein sequence ID" value="OAE30217.1"/>
    <property type="molecule type" value="Genomic_DNA"/>
</dbReference>
<proteinExistence type="predicted"/>
<accession>A0A176WAR9</accession>
<keyword evidence="3" id="KW-1185">Reference proteome</keyword>
<sequence>MLFLLGEIPQRVHTMSGLGGLAEAEASDGLLACSSEVIRRTTAQQAVREMIGRPCEHRRTFRCILMAAAAMAGEQSTIASVPFRSVPQYRGEEVSTIRVRELRSGYRGLGRVTTLTHDGTHSLAHLAPSLPPVSPIPHHSLLHEPSNSQNPESVSASSVGRRKRSGKLPGSPIDRQSLTDSMIREREHQVQIDVTVKEVKSVGGDFAARPGLSP</sequence>